<feature type="region of interest" description="Disordered" evidence="1">
    <location>
        <begin position="161"/>
        <end position="191"/>
    </location>
</feature>
<gene>
    <name evidence="3" type="ORF">D9Q98_010544</name>
</gene>
<name>A0A9D4YXE0_CHLVU</name>
<reference evidence="3" key="2">
    <citation type="submission" date="2020-11" db="EMBL/GenBank/DDBJ databases">
        <authorList>
            <person name="Cecchin M."/>
            <person name="Marcolungo L."/>
            <person name="Rossato M."/>
            <person name="Girolomoni L."/>
            <person name="Cosentino E."/>
            <person name="Cuine S."/>
            <person name="Li-Beisson Y."/>
            <person name="Delledonne M."/>
            <person name="Ballottari M."/>
        </authorList>
    </citation>
    <scope>NUCLEOTIDE SEQUENCE</scope>
    <source>
        <strain evidence="3">211/11P</strain>
        <tissue evidence="3">Whole cell</tissue>
    </source>
</reference>
<evidence type="ECO:0000313" key="4">
    <source>
        <dbReference type="Proteomes" id="UP001055712"/>
    </source>
</evidence>
<sequence>MAGRITLLLCLCLVAGAAAAPIDAATACSKMPATWKPVETVPDEVSWAVYSAAYDRYAGSGLDIDWTSYYCAEPTYSYDGCYANSTDNTRSNYMYYLNATCTAADGKEYTLGLTADASWYNATAYAYDADLEYVWGGDKAYTQDELRGVWWEKNDEYYYEDAPDTPDMPDVPATPTPDAPAANPYRRRLRA</sequence>
<evidence type="ECO:0000256" key="2">
    <source>
        <dbReference type="SAM" id="SignalP"/>
    </source>
</evidence>
<protein>
    <submittedName>
        <fullName evidence="3">Uncharacterized protein</fullName>
    </submittedName>
</protein>
<organism evidence="3 4">
    <name type="scientific">Chlorella vulgaris</name>
    <name type="common">Green alga</name>
    <dbReference type="NCBI Taxonomy" id="3077"/>
    <lineage>
        <taxon>Eukaryota</taxon>
        <taxon>Viridiplantae</taxon>
        <taxon>Chlorophyta</taxon>
        <taxon>core chlorophytes</taxon>
        <taxon>Trebouxiophyceae</taxon>
        <taxon>Chlorellales</taxon>
        <taxon>Chlorellaceae</taxon>
        <taxon>Chlorella clade</taxon>
        <taxon>Chlorella</taxon>
    </lineage>
</organism>
<evidence type="ECO:0000256" key="1">
    <source>
        <dbReference type="SAM" id="MobiDB-lite"/>
    </source>
</evidence>
<dbReference type="EMBL" id="SIDB01000006">
    <property type="protein sequence ID" value="KAI3431791.1"/>
    <property type="molecule type" value="Genomic_DNA"/>
</dbReference>
<reference evidence="3" key="1">
    <citation type="journal article" date="2019" name="Plant J.">
        <title>Chlorella vulgaris genome assembly and annotation reveals the molecular basis for metabolic acclimation to high light conditions.</title>
        <authorList>
            <person name="Cecchin M."/>
            <person name="Marcolungo L."/>
            <person name="Rossato M."/>
            <person name="Girolomoni L."/>
            <person name="Cosentino E."/>
            <person name="Cuine S."/>
            <person name="Li-Beisson Y."/>
            <person name="Delledonne M."/>
            <person name="Ballottari M."/>
        </authorList>
    </citation>
    <scope>NUCLEOTIDE SEQUENCE</scope>
    <source>
        <strain evidence="3">211/11P</strain>
    </source>
</reference>
<evidence type="ECO:0000313" key="3">
    <source>
        <dbReference type="EMBL" id="KAI3431791.1"/>
    </source>
</evidence>
<feature type="chain" id="PRO_5038350459" evidence="2">
    <location>
        <begin position="20"/>
        <end position="191"/>
    </location>
</feature>
<dbReference type="AlphaFoldDB" id="A0A9D4YXE0"/>
<feature type="signal peptide" evidence="2">
    <location>
        <begin position="1"/>
        <end position="19"/>
    </location>
</feature>
<keyword evidence="2" id="KW-0732">Signal</keyword>
<dbReference type="Proteomes" id="UP001055712">
    <property type="component" value="Unassembled WGS sequence"/>
</dbReference>
<accession>A0A9D4YXE0</accession>
<comment type="caution">
    <text evidence="3">The sequence shown here is derived from an EMBL/GenBank/DDBJ whole genome shotgun (WGS) entry which is preliminary data.</text>
</comment>
<proteinExistence type="predicted"/>
<keyword evidence="4" id="KW-1185">Reference proteome</keyword>